<keyword evidence="1" id="KW-0175">Coiled coil</keyword>
<proteinExistence type="predicted"/>
<protein>
    <submittedName>
        <fullName evidence="3">Uncharacterized protein</fullName>
    </submittedName>
</protein>
<feature type="coiled-coil region" evidence="1">
    <location>
        <begin position="141"/>
        <end position="278"/>
    </location>
</feature>
<name>A0A9N9Q254_9HELO</name>
<feature type="region of interest" description="Disordered" evidence="2">
    <location>
        <begin position="1"/>
        <end position="20"/>
    </location>
</feature>
<gene>
    <name evidence="3" type="ORF">HYALB_00004911</name>
</gene>
<dbReference type="AlphaFoldDB" id="A0A9N9Q254"/>
<dbReference type="EMBL" id="CAJVRM010000033">
    <property type="protein sequence ID" value="CAG8972047.1"/>
    <property type="molecule type" value="Genomic_DNA"/>
</dbReference>
<evidence type="ECO:0000256" key="1">
    <source>
        <dbReference type="SAM" id="Coils"/>
    </source>
</evidence>
<dbReference type="Proteomes" id="UP000701801">
    <property type="component" value="Unassembled WGS sequence"/>
</dbReference>
<evidence type="ECO:0000256" key="2">
    <source>
        <dbReference type="SAM" id="MobiDB-lite"/>
    </source>
</evidence>
<reference evidence="3" key="1">
    <citation type="submission" date="2021-07" db="EMBL/GenBank/DDBJ databases">
        <authorList>
            <person name="Durling M."/>
        </authorList>
    </citation>
    <scope>NUCLEOTIDE SEQUENCE</scope>
</reference>
<dbReference type="OrthoDB" id="5393537at2759"/>
<sequence>MAGRHSASPNEEDEMRISDEPQALRVELELAEEFRSINKRLDERFRQLEEKVFLHKKQTSATASQDVTLSDLERYFRDDKKEVLKHENEELRDEIDRLVADGKKHHDTFHELEVEYKHSQHLLAMSAEKHNNLLHRAKTREREFGKEAESVAREMDDLKNRNQSLVSQNKALQENVRKLRDVISSRSKEKEFMEKSKSLAMEMDDLRKSNQLLESQIEALQENCKKLKGIIVSGSTEKESGTKSEYTAKEIDDLKSSNQSLESQIKVLQENSKNLRRMILSKSRERGEEIDDGTRYYFFDPTVQTPRSTSKTPRFFRDIFDYWADSPTLEQLGMRVRAMIFQIINGEILNKPHFGLESESFSEMEVQLAKFEMVILEYAPKSEKEIVEWRVHTVKCASLLKSDQPQSLKVAAAIWDHMDPFMRREYTDKNGYGSQQHTNPWEEVCDAAAKSALLVRKSKDGYKCETPRPGTEFSEAEMSIQYMEKGEFESAEDSAVVLFAISGALVKYPEYSASERLVLDKAYVVARQRSSLV</sequence>
<organism evidence="3 4">
    <name type="scientific">Hymenoscyphus albidus</name>
    <dbReference type="NCBI Taxonomy" id="595503"/>
    <lineage>
        <taxon>Eukaryota</taxon>
        <taxon>Fungi</taxon>
        <taxon>Dikarya</taxon>
        <taxon>Ascomycota</taxon>
        <taxon>Pezizomycotina</taxon>
        <taxon>Leotiomycetes</taxon>
        <taxon>Helotiales</taxon>
        <taxon>Helotiaceae</taxon>
        <taxon>Hymenoscyphus</taxon>
    </lineage>
</organism>
<keyword evidence="4" id="KW-1185">Reference proteome</keyword>
<evidence type="ECO:0000313" key="4">
    <source>
        <dbReference type="Proteomes" id="UP000701801"/>
    </source>
</evidence>
<feature type="coiled-coil region" evidence="1">
    <location>
        <begin position="31"/>
        <end position="101"/>
    </location>
</feature>
<comment type="caution">
    <text evidence="3">The sequence shown here is derived from an EMBL/GenBank/DDBJ whole genome shotgun (WGS) entry which is preliminary data.</text>
</comment>
<evidence type="ECO:0000313" key="3">
    <source>
        <dbReference type="EMBL" id="CAG8972047.1"/>
    </source>
</evidence>
<accession>A0A9N9Q254</accession>